<dbReference type="AlphaFoldDB" id="A0A818K7K6"/>
<feature type="compositionally biased region" description="Basic residues" evidence="1">
    <location>
        <begin position="172"/>
        <end position="189"/>
    </location>
</feature>
<evidence type="ECO:0000313" key="3">
    <source>
        <dbReference type="Proteomes" id="UP000663823"/>
    </source>
</evidence>
<feature type="compositionally biased region" description="Low complexity" evidence="1">
    <location>
        <begin position="228"/>
        <end position="248"/>
    </location>
</feature>
<feature type="region of interest" description="Disordered" evidence="1">
    <location>
        <begin position="167"/>
        <end position="209"/>
    </location>
</feature>
<dbReference type="EMBL" id="CAJOAX010000240">
    <property type="protein sequence ID" value="CAF3547187.1"/>
    <property type="molecule type" value="Genomic_DNA"/>
</dbReference>
<name>A0A818K7K6_9BILA</name>
<dbReference type="Proteomes" id="UP000663823">
    <property type="component" value="Unassembled WGS sequence"/>
</dbReference>
<feature type="compositionally biased region" description="Low complexity" evidence="1">
    <location>
        <begin position="292"/>
        <end position="303"/>
    </location>
</feature>
<feature type="region of interest" description="Disordered" evidence="1">
    <location>
        <begin position="345"/>
        <end position="369"/>
    </location>
</feature>
<proteinExistence type="predicted"/>
<evidence type="ECO:0000256" key="1">
    <source>
        <dbReference type="SAM" id="MobiDB-lite"/>
    </source>
</evidence>
<feature type="compositionally biased region" description="Basic and acidic residues" evidence="1">
    <location>
        <begin position="493"/>
        <end position="502"/>
    </location>
</feature>
<organism evidence="2 3">
    <name type="scientific">Rotaria sordida</name>
    <dbReference type="NCBI Taxonomy" id="392033"/>
    <lineage>
        <taxon>Eukaryota</taxon>
        <taxon>Metazoa</taxon>
        <taxon>Spiralia</taxon>
        <taxon>Gnathifera</taxon>
        <taxon>Rotifera</taxon>
        <taxon>Eurotatoria</taxon>
        <taxon>Bdelloidea</taxon>
        <taxon>Philodinida</taxon>
        <taxon>Philodinidae</taxon>
        <taxon>Rotaria</taxon>
    </lineage>
</organism>
<feature type="region of interest" description="Disordered" evidence="1">
    <location>
        <begin position="288"/>
        <end position="307"/>
    </location>
</feature>
<protein>
    <submittedName>
        <fullName evidence="2">Uncharacterized protein</fullName>
    </submittedName>
</protein>
<reference evidence="2" key="1">
    <citation type="submission" date="2021-02" db="EMBL/GenBank/DDBJ databases">
        <authorList>
            <person name="Nowell W R."/>
        </authorList>
    </citation>
    <scope>NUCLEOTIDE SEQUENCE</scope>
</reference>
<evidence type="ECO:0000313" key="2">
    <source>
        <dbReference type="EMBL" id="CAF3547187.1"/>
    </source>
</evidence>
<comment type="caution">
    <text evidence="2">The sequence shown here is derived from an EMBL/GenBank/DDBJ whole genome shotgun (WGS) entry which is preliminary data.</text>
</comment>
<feature type="compositionally biased region" description="Polar residues" evidence="1">
    <location>
        <begin position="195"/>
        <end position="208"/>
    </location>
</feature>
<sequence length="696" mass="80364">MNITMQQPLLYPFYMGTSRLPVSIPWSSGSFHVSPSRHKRYLFPSQISRQFSPFIQSQQQQNPYPTIVPASPSCSNRRYQHLKKFTTYHNRHPSHRSVNISKKSYHNYGYNEPIYTHPYQPSKTKSVSDLKHVSQFTSIQMPKAHSWHTMMNNHRQTNLSVAYAEEMDLTPKHRRKRSTKKHKRKHSQRHLSLSPKRNSSFLQQQKRSIQMPECGIVRISTLDEMPINNNNNNDNNNQTNKRNNSINNDRLSMTGSLLNLSKRRKISKENNSIKNRKININEETRIDLDTESSSSSSSSSYSSLQQRLNGSLRNDPLISAAMEDFQQLRRSSSQNTSMISYNQNLSRDNSLSSNSTLHSSTISHNNSQSSFTSIERSEIRGLIKTIKTQNTTSIPISVPLSEQSIISNIQQLTTRKTKPKKSCVTEELDRKFNKLRALDPDQELTCVIPSSICKRKKTLEKSFENIPSVPKLDELLRQVQLRPVNKLMRPKSPLKEKSRDDNYENPLSCIPVPQSSPIPTPEIKIEEIKHDYAVPIKKIEEKLPPPLPPPPPSLCHFQPIRKFNLNKPKIFNNIPEKRSKFNWLQYGLTNQMPTTFQPNLIVNNHNEHGTNNVKENIYTSDIDIYIPSSTTDKNDDNTLQTHLDNQTIVTDDYYSDFGTKQITISSSLIDDFSNLFTRKHKQEVKLHKKTQRCSIM</sequence>
<feature type="region of interest" description="Disordered" evidence="1">
    <location>
        <begin position="224"/>
        <end position="251"/>
    </location>
</feature>
<gene>
    <name evidence="2" type="ORF">OTI717_LOCUS4111</name>
</gene>
<accession>A0A818K7K6</accession>
<feature type="region of interest" description="Disordered" evidence="1">
    <location>
        <begin position="489"/>
        <end position="511"/>
    </location>
</feature>